<comment type="caution">
    <text evidence="1">The sequence shown here is derived from an EMBL/GenBank/DDBJ whole genome shotgun (WGS) entry which is preliminary data.</text>
</comment>
<reference evidence="1" key="2">
    <citation type="submission" date="2021-04" db="EMBL/GenBank/DDBJ databases">
        <authorList>
            <person name="Gilroy R."/>
        </authorList>
    </citation>
    <scope>NUCLEOTIDE SEQUENCE</scope>
    <source>
        <strain evidence="1">ChiHejej3B27-3195</strain>
    </source>
</reference>
<proteinExistence type="predicted"/>
<sequence>GEVGAVESYEDTHVTLPAGERLAEGDSVLGTVVGVTTLSCEAGQMMGRVALDDQQRVVGLLIVSPEQGSLPF</sequence>
<evidence type="ECO:0000313" key="2">
    <source>
        <dbReference type="Proteomes" id="UP000824151"/>
    </source>
</evidence>
<protein>
    <submittedName>
        <fullName evidence="1">Uncharacterized protein</fullName>
    </submittedName>
</protein>
<dbReference type="AlphaFoldDB" id="A0A9D1UTV0"/>
<dbReference type="EMBL" id="DXGD01000331">
    <property type="protein sequence ID" value="HIX00257.1"/>
    <property type="molecule type" value="Genomic_DNA"/>
</dbReference>
<gene>
    <name evidence="1" type="ORF">H9871_08950</name>
</gene>
<reference evidence="1" key="1">
    <citation type="journal article" date="2021" name="PeerJ">
        <title>Extensive microbial diversity within the chicken gut microbiome revealed by metagenomics and culture.</title>
        <authorList>
            <person name="Gilroy R."/>
            <person name="Ravi A."/>
            <person name="Getino M."/>
            <person name="Pursley I."/>
            <person name="Horton D.L."/>
            <person name="Alikhan N.F."/>
            <person name="Baker D."/>
            <person name="Gharbi K."/>
            <person name="Hall N."/>
            <person name="Watson M."/>
            <person name="Adriaenssens E.M."/>
            <person name="Foster-Nyarko E."/>
            <person name="Jarju S."/>
            <person name="Secka A."/>
            <person name="Antonio M."/>
            <person name="Oren A."/>
            <person name="Chaudhuri R.R."/>
            <person name="La Ragione R."/>
            <person name="Hildebrand F."/>
            <person name="Pallen M.J."/>
        </authorList>
    </citation>
    <scope>NUCLEOTIDE SEQUENCE</scope>
    <source>
        <strain evidence="1">ChiHejej3B27-3195</strain>
    </source>
</reference>
<accession>A0A9D1UTV0</accession>
<name>A0A9D1UTV0_9MICC</name>
<feature type="non-terminal residue" evidence="1">
    <location>
        <position position="1"/>
    </location>
</feature>
<evidence type="ECO:0000313" key="1">
    <source>
        <dbReference type="EMBL" id="HIX00257.1"/>
    </source>
</evidence>
<dbReference type="Proteomes" id="UP000824151">
    <property type="component" value="Unassembled WGS sequence"/>
</dbReference>
<organism evidence="1 2">
    <name type="scientific">Candidatus Nesterenkonia stercoripullorum</name>
    <dbReference type="NCBI Taxonomy" id="2838701"/>
    <lineage>
        <taxon>Bacteria</taxon>
        <taxon>Bacillati</taxon>
        <taxon>Actinomycetota</taxon>
        <taxon>Actinomycetes</taxon>
        <taxon>Micrococcales</taxon>
        <taxon>Micrococcaceae</taxon>
        <taxon>Nesterenkonia</taxon>
    </lineage>
</organism>